<feature type="signal peptide" evidence="1">
    <location>
        <begin position="1"/>
        <end position="17"/>
    </location>
</feature>
<proteinExistence type="predicted"/>
<dbReference type="Gene3D" id="3.40.50.150">
    <property type="entry name" value="Vaccinia Virus protein VP39"/>
    <property type="match status" value="2"/>
</dbReference>
<dbReference type="AlphaFoldDB" id="A0A0M0LS58"/>
<sequence>MSFCVLIIAVACSSLQGSQRLERAASGDTRRSRFRTATIGPAIFTASSHLALIAGASRLVSPHDHVLEIGSQLGEVTRCLADKASSVHGVDMERELQGKSGRTASFRSHSSPEEAGLTGVRFTLLDPWDTRALLQATGADEEPTFAVIDLNQIVGNDLPLEALALARQLGKTFPSLTNVIIKSGALDKLQRQLTTLPELRAEKGRAPPPSWLPRIVATRGVADYRAAALEMMGAWAAEGRQGVRVLEVGCHTGTSTAMMHARALAGGGDGYAVGVDVSHSIIERAAGLHPEVRRFGVADAWDVCALQKAMPEGESPHLLLLDVGGVSSSHGVLDALALVRLVCSTFKGTLEAVVVKSHGLHAAARALKPVGWGGATEREGS</sequence>
<feature type="chain" id="PRO_5005603501" description="Methyltransferase domain-containing protein" evidence="1">
    <location>
        <begin position="18"/>
        <end position="381"/>
    </location>
</feature>
<evidence type="ECO:0000256" key="1">
    <source>
        <dbReference type="SAM" id="SignalP"/>
    </source>
</evidence>
<keyword evidence="3" id="KW-1185">Reference proteome</keyword>
<accession>A0A0M0LS58</accession>
<gene>
    <name evidence="2" type="ORF">Ctob_014834</name>
</gene>
<evidence type="ECO:0008006" key="4">
    <source>
        <dbReference type="Google" id="ProtNLM"/>
    </source>
</evidence>
<dbReference type="Proteomes" id="UP000037460">
    <property type="component" value="Unassembled WGS sequence"/>
</dbReference>
<protein>
    <recommendedName>
        <fullName evidence="4">Methyltransferase domain-containing protein</fullName>
    </recommendedName>
</protein>
<name>A0A0M0LS58_9EUKA</name>
<comment type="caution">
    <text evidence="2">The sequence shown here is derived from an EMBL/GenBank/DDBJ whole genome shotgun (WGS) entry which is preliminary data.</text>
</comment>
<dbReference type="CDD" id="cd02440">
    <property type="entry name" value="AdoMet_MTases"/>
    <property type="match status" value="1"/>
</dbReference>
<reference evidence="3" key="1">
    <citation type="journal article" date="2015" name="PLoS Genet.">
        <title>Genome Sequence and Transcriptome Analyses of Chrysochromulina tobin: Metabolic Tools for Enhanced Algal Fitness in the Prominent Order Prymnesiales (Haptophyceae).</title>
        <authorList>
            <person name="Hovde B.T."/>
            <person name="Deodato C.R."/>
            <person name="Hunsperger H.M."/>
            <person name="Ryken S.A."/>
            <person name="Yost W."/>
            <person name="Jha R.K."/>
            <person name="Patterson J."/>
            <person name="Monnat R.J. Jr."/>
            <person name="Barlow S.B."/>
            <person name="Starkenburg S.R."/>
            <person name="Cattolico R.A."/>
        </authorList>
    </citation>
    <scope>NUCLEOTIDE SEQUENCE</scope>
    <source>
        <strain evidence="3">CCMP291</strain>
    </source>
</reference>
<keyword evidence="1" id="KW-0732">Signal</keyword>
<dbReference type="OrthoDB" id="42403at2759"/>
<evidence type="ECO:0000313" key="2">
    <source>
        <dbReference type="EMBL" id="KOO53884.1"/>
    </source>
</evidence>
<dbReference type="EMBL" id="JWZX01000014">
    <property type="protein sequence ID" value="KOO53884.1"/>
    <property type="molecule type" value="Genomic_DNA"/>
</dbReference>
<dbReference type="InterPro" id="IPR029063">
    <property type="entry name" value="SAM-dependent_MTases_sf"/>
</dbReference>
<evidence type="ECO:0000313" key="3">
    <source>
        <dbReference type="Proteomes" id="UP000037460"/>
    </source>
</evidence>
<dbReference type="SUPFAM" id="SSF53335">
    <property type="entry name" value="S-adenosyl-L-methionine-dependent methyltransferases"/>
    <property type="match status" value="2"/>
</dbReference>
<organism evidence="2 3">
    <name type="scientific">Chrysochromulina tobinii</name>
    <dbReference type="NCBI Taxonomy" id="1460289"/>
    <lineage>
        <taxon>Eukaryota</taxon>
        <taxon>Haptista</taxon>
        <taxon>Haptophyta</taxon>
        <taxon>Prymnesiophyceae</taxon>
        <taxon>Prymnesiales</taxon>
        <taxon>Chrysochromulinaceae</taxon>
        <taxon>Chrysochromulina</taxon>
    </lineage>
</organism>